<evidence type="ECO:0000256" key="2">
    <source>
        <dbReference type="SAM" id="MobiDB-lite"/>
    </source>
</evidence>
<accession>A0A2V1DIL2</accession>
<dbReference type="Gene3D" id="1.10.287.1490">
    <property type="match status" value="1"/>
</dbReference>
<dbReference type="AlphaFoldDB" id="A0A2V1DIL2"/>
<dbReference type="EMBL" id="KZ805423">
    <property type="protein sequence ID" value="PVH98017.1"/>
    <property type="molecule type" value="Genomic_DNA"/>
</dbReference>
<feature type="region of interest" description="Disordered" evidence="2">
    <location>
        <begin position="119"/>
        <end position="140"/>
    </location>
</feature>
<feature type="coiled-coil region" evidence="1">
    <location>
        <begin position="206"/>
        <end position="257"/>
    </location>
</feature>
<feature type="compositionally biased region" description="Basic and acidic residues" evidence="2">
    <location>
        <begin position="119"/>
        <end position="139"/>
    </location>
</feature>
<evidence type="ECO:0000313" key="3">
    <source>
        <dbReference type="EMBL" id="PVH98017.1"/>
    </source>
</evidence>
<proteinExistence type="predicted"/>
<name>A0A2V1DIL2_9PLEO</name>
<reference evidence="3 4" key="1">
    <citation type="journal article" date="2018" name="Sci. Rep.">
        <title>Comparative genomics provides insights into the lifestyle and reveals functional heterogeneity of dark septate endophytic fungi.</title>
        <authorList>
            <person name="Knapp D.G."/>
            <person name="Nemeth J.B."/>
            <person name="Barry K."/>
            <person name="Hainaut M."/>
            <person name="Henrissat B."/>
            <person name="Johnson J."/>
            <person name="Kuo A."/>
            <person name="Lim J.H.P."/>
            <person name="Lipzen A."/>
            <person name="Nolan M."/>
            <person name="Ohm R.A."/>
            <person name="Tamas L."/>
            <person name="Grigoriev I.V."/>
            <person name="Spatafora J.W."/>
            <person name="Nagy L.G."/>
            <person name="Kovacs G.M."/>
        </authorList>
    </citation>
    <scope>NUCLEOTIDE SEQUENCE [LARGE SCALE GENOMIC DNA]</scope>
    <source>
        <strain evidence="3 4">DSE2036</strain>
    </source>
</reference>
<keyword evidence="1" id="KW-0175">Coiled coil</keyword>
<protein>
    <submittedName>
        <fullName evidence="3">Uncharacterized protein</fullName>
    </submittedName>
</protein>
<evidence type="ECO:0000313" key="4">
    <source>
        <dbReference type="Proteomes" id="UP000244855"/>
    </source>
</evidence>
<organism evidence="3 4">
    <name type="scientific">Periconia macrospinosa</name>
    <dbReference type="NCBI Taxonomy" id="97972"/>
    <lineage>
        <taxon>Eukaryota</taxon>
        <taxon>Fungi</taxon>
        <taxon>Dikarya</taxon>
        <taxon>Ascomycota</taxon>
        <taxon>Pezizomycotina</taxon>
        <taxon>Dothideomycetes</taxon>
        <taxon>Pleosporomycetidae</taxon>
        <taxon>Pleosporales</taxon>
        <taxon>Massarineae</taxon>
        <taxon>Periconiaceae</taxon>
        <taxon>Periconia</taxon>
    </lineage>
</organism>
<sequence>MDHPAYRVSETISPKLVSEYLEKKIGTVEKKLNALQDEHYSNAVLGASNGNAVPIAVDRLMDEQKVLKRLHRHVSGLVEHNQTWSDRHWFLPLQDQKELWEITDMLEWLSKKFLDDNKKAPDENKKGIESSPAEQDKVQDAWSETASEALQALKDEISGLVAKVSRLTQGFQANEDEVVVLKNEVETSKTAMNEMNDGLNLASESIEGLCGTLNNQRQQLAALQGENAVLVEKVEKVTNLESQIESMKNKEAVMEQTIHSLVQSVENLTARMGRGL</sequence>
<gene>
    <name evidence="3" type="ORF">DM02DRAFT_657744</name>
</gene>
<dbReference type="Proteomes" id="UP000244855">
    <property type="component" value="Unassembled WGS sequence"/>
</dbReference>
<keyword evidence="4" id="KW-1185">Reference proteome</keyword>
<evidence type="ECO:0000256" key="1">
    <source>
        <dbReference type="SAM" id="Coils"/>
    </source>
</evidence>